<protein>
    <submittedName>
        <fullName evidence="1">Uncharacterized protein</fullName>
    </submittedName>
</protein>
<organism evidence="1 2">
    <name type="scientific">Streptococcus henryi</name>
    <dbReference type="NCBI Taxonomy" id="439219"/>
    <lineage>
        <taxon>Bacteria</taxon>
        <taxon>Bacillati</taxon>
        <taxon>Bacillota</taxon>
        <taxon>Bacilli</taxon>
        <taxon>Lactobacillales</taxon>
        <taxon>Streptococcaceae</taxon>
        <taxon>Streptococcus</taxon>
    </lineage>
</organism>
<dbReference type="EMBL" id="FMXP01000007">
    <property type="protein sequence ID" value="SDB12818.1"/>
    <property type="molecule type" value="Genomic_DNA"/>
</dbReference>
<dbReference type="AlphaFoldDB" id="A0A1G6AWS6"/>
<dbReference type="Proteomes" id="UP000182508">
    <property type="component" value="Unassembled WGS sequence"/>
</dbReference>
<evidence type="ECO:0000313" key="1">
    <source>
        <dbReference type="EMBL" id="SDB12818.1"/>
    </source>
</evidence>
<evidence type="ECO:0000313" key="2">
    <source>
        <dbReference type="Proteomes" id="UP000182508"/>
    </source>
</evidence>
<accession>A0A1G6AWS6</accession>
<dbReference type="STRING" id="439219.SAMN02910293_00660"/>
<sequence>MLNEKDKDNKEKIFDAWWSSLSKQGQEEFLVSIEESIQDYQEGRTHRLEEIYNRYGIEN</sequence>
<reference evidence="1 2" key="1">
    <citation type="submission" date="2016-10" db="EMBL/GenBank/DDBJ databases">
        <authorList>
            <person name="de Groot N.N."/>
        </authorList>
    </citation>
    <scope>NUCLEOTIDE SEQUENCE [LARGE SCALE GENOMIC DNA]</scope>
    <source>
        <strain evidence="1 2">A-4</strain>
    </source>
</reference>
<proteinExistence type="predicted"/>
<gene>
    <name evidence="1" type="ORF">SAMN02910293_00660</name>
</gene>
<name>A0A1G6AWS6_9STRE</name>
<dbReference type="Gene3D" id="1.10.1220.170">
    <property type="match status" value="1"/>
</dbReference>
<keyword evidence="2" id="KW-1185">Reference proteome</keyword>
<dbReference type="RefSeq" id="WP_074485507.1">
    <property type="nucleotide sequence ID" value="NZ_FMXP01000007.1"/>
</dbReference>